<name>A0A343JBV5_9CLOT</name>
<sequence>MLKTKDFNLLKVYDTRGKYLGIVDDIYINFYKGIVEGLFISNYIFFSKRNFVKASDIISFEEVIIARKLSEKSGVSFKSIKDMEIKDNKNVIKGVLEDLIIEKETLMIKGLIMSSGLFDRIIKGREILLIKNCLLGEDFILHYGNGEIRLKSIPRRKNYDEEG</sequence>
<dbReference type="OrthoDB" id="1716342at2"/>
<keyword evidence="3" id="KW-1185">Reference proteome</keyword>
<evidence type="ECO:0000313" key="2">
    <source>
        <dbReference type="EMBL" id="ASW43013.1"/>
    </source>
</evidence>
<accession>A0A343JBV5</accession>
<dbReference type="SUPFAM" id="SSF50346">
    <property type="entry name" value="PRC-barrel domain"/>
    <property type="match status" value="2"/>
</dbReference>
<evidence type="ECO:0000259" key="1">
    <source>
        <dbReference type="Pfam" id="PF05239"/>
    </source>
</evidence>
<gene>
    <name evidence="2" type="ORF">BEN51_05850</name>
</gene>
<dbReference type="InterPro" id="IPR011033">
    <property type="entry name" value="PRC_barrel-like_sf"/>
</dbReference>
<feature type="domain" description="PRC-barrel" evidence="1">
    <location>
        <begin position="7"/>
        <end position="52"/>
    </location>
</feature>
<proteinExistence type="predicted"/>
<organism evidence="2 3">
    <name type="scientific">Clostridium isatidis</name>
    <dbReference type="NCBI Taxonomy" id="182773"/>
    <lineage>
        <taxon>Bacteria</taxon>
        <taxon>Bacillati</taxon>
        <taxon>Bacillota</taxon>
        <taxon>Clostridia</taxon>
        <taxon>Eubacteriales</taxon>
        <taxon>Clostridiaceae</taxon>
        <taxon>Clostridium</taxon>
    </lineage>
</organism>
<dbReference type="InterPro" id="IPR027275">
    <property type="entry name" value="PRC-brl_dom"/>
</dbReference>
<dbReference type="Pfam" id="PF05239">
    <property type="entry name" value="PRC"/>
    <property type="match status" value="1"/>
</dbReference>
<dbReference type="KEGG" id="cia:BEN51_05850"/>
<reference evidence="2 3" key="1">
    <citation type="submission" date="2016-08" db="EMBL/GenBank/DDBJ databases">
        <title>Complete Genome Sequence Of The Indigo Reducing Clostridium isatidis DSM15098.</title>
        <authorList>
            <person name="Little G.T."/>
            <person name="Minton N.P."/>
        </authorList>
    </citation>
    <scope>NUCLEOTIDE SEQUENCE [LARGE SCALE GENOMIC DNA]</scope>
    <source>
        <strain evidence="2 3">DSM 15098</strain>
    </source>
</reference>
<dbReference type="RefSeq" id="WP_119865153.1">
    <property type="nucleotide sequence ID" value="NZ_CP016786.1"/>
</dbReference>
<dbReference type="EMBL" id="CP016786">
    <property type="protein sequence ID" value="ASW43013.1"/>
    <property type="molecule type" value="Genomic_DNA"/>
</dbReference>
<dbReference type="Proteomes" id="UP000264883">
    <property type="component" value="Chromosome"/>
</dbReference>
<dbReference type="AlphaFoldDB" id="A0A343JBV5"/>
<evidence type="ECO:0000313" key="3">
    <source>
        <dbReference type="Proteomes" id="UP000264883"/>
    </source>
</evidence>
<protein>
    <submittedName>
        <fullName evidence="2">Photosystem reaction center subunit H</fullName>
    </submittedName>
</protein>
<dbReference type="Gene3D" id="2.30.30.240">
    <property type="entry name" value="PRC-barrel domain"/>
    <property type="match status" value="1"/>
</dbReference>